<dbReference type="Proteomes" id="UP000619534">
    <property type="component" value="Unassembled WGS sequence"/>
</dbReference>
<evidence type="ECO:0000313" key="10">
    <source>
        <dbReference type="Proteomes" id="UP000619534"/>
    </source>
</evidence>
<protein>
    <recommendedName>
        <fullName evidence="3 7">Dihydrofolate reductase</fullName>
        <ecNumber evidence="3 7">1.5.1.3</ecNumber>
    </recommendedName>
</protein>
<evidence type="ECO:0000256" key="4">
    <source>
        <dbReference type="ARBA" id="ARBA00022563"/>
    </source>
</evidence>
<organism evidence="9 10">
    <name type="scientific">Thalassobacillus devorans</name>
    <dbReference type="NCBI Taxonomy" id="279813"/>
    <lineage>
        <taxon>Bacteria</taxon>
        <taxon>Bacillati</taxon>
        <taxon>Bacillota</taxon>
        <taxon>Bacilli</taxon>
        <taxon>Bacillales</taxon>
        <taxon>Bacillaceae</taxon>
        <taxon>Thalassobacillus</taxon>
    </lineage>
</organism>
<evidence type="ECO:0000256" key="1">
    <source>
        <dbReference type="ARBA" id="ARBA00004903"/>
    </source>
</evidence>
<evidence type="ECO:0000256" key="6">
    <source>
        <dbReference type="ARBA" id="ARBA00023002"/>
    </source>
</evidence>
<comment type="function">
    <text evidence="7">Key enzyme in folate metabolism. Catalyzes an essential reaction for de novo glycine and purine synthesis, and for DNA precursor synthesis.</text>
</comment>
<sequence>MISLLFAMDRNRVMGKDNDLPWHLPNDLKFFKEKTIGHTIIMGRKTYESFNRPLPKRENVILTKDESYQQPGCKIIHDISEILRWNEENPETEWFVIGGSVLFEQILDQADRMYMTYIDETFPGDTYFPEYQEDEWELTHVEKGVKDEKNPYDYYFRTYDRVTR</sequence>
<name>A0ABQ1NZJ9_9BACI</name>
<keyword evidence="10" id="KW-1185">Reference proteome</keyword>
<evidence type="ECO:0000313" key="9">
    <source>
        <dbReference type="EMBL" id="GGC87767.1"/>
    </source>
</evidence>
<dbReference type="PRINTS" id="PR00070">
    <property type="entry name" value="DHFR"/>
</dbReference>
<dbReference type="PROSITE" id="PS51330">
    <property type="entry name" value="DHFR_2"/>
    <property type="match status" value="1"/>
</dbReference>
<dbReference type="EC" id="1.5.1.3" evidence="3 7"/>
<keyword evidence="4 7" id="KW-0554">One-carbon metabolism</keyword>
<comment type="similarity">
    <text evidence="2 7">Belongs to the dihydrofolate reductase family.</text>
</comment>
<comment type="caution">
    <text evidence="9">The sequence shown here is derived from an EMBL/GenBank/DDBJ whole genome shotgun (WGS) entry which is preliminary data.</text>
</comment>
<dbReference type="RefSeq" id="WP_062446261.1">
    <property type="nucleotide sequence ID" value="NZ_BMCJ01000003.1"/>
</dbReference>
<dbReference type="PIRSF" id="PIRSF000194">
    <property type="entry name" value="DHFR"/>
    <property type="match status" value="1"/>
</dbReference>
<dbReference type="SUPFAM" id="SSF53597">
    <property type="entry name" value="Dihydrofolate reductase-like"/>
    <property type="match status" value="1"/>
</dbReference>
<reference evidence="10" key="1">
    <citation type="journal article" date="2019" name="Int. J. Syst. Evol. Microbiol.">
        <title>The Global Catalogue of Microorganisms (GCM) 10K type strain sequencing project: providing services to taxonomists for standard genome sequencing and annotation.</title>
        <authorList>
            <consortium name="The Broad Institute Genomics Platform"/>
            <consortium name="The Broad Institute Genome Sequencing Center for Infectious Disease"/>
            <person name="Wu L."/>
            <person name="Ma J."/>
        </authorList>
    </citation>
    <scope>NUCLEOTIDE SEQUENCE [LARGE SCALE GENOMIC DNA]</scope>
    <source>
        <strain evidence="10">CCM 7282</strain>
    </source>
</reference>
<comment type="catalytic activity">
    <reaction evidence="7">
        <text>(6S)-5,6,7,8-tetrahydrofolate + NADP(+) = 7,8-dihydrofolate + NADPH + H(+)</text>
        <dbReference type="Rhea" id="RHEA:15009"/>
        <dbReference type="ChEBI" id="CHEBI:15378"/>
        <dbReference type="ChEBI" id="CHEBI:57451"/>
        <dbReference type="ChEBI" id="CHEBI:57453"/>
        <dbReference type="ChEBI" id="CHEBI:57783"/>
        <dbReference type="ChEBI" id="CHEBI:58349"/>
        <dbReference type="EC" id="1.5.1.3"/>
    </reaction>
</comment>
<evidence type="ECO:0000256" key="3">
    <source>
        <dbReference type="ARBA" id="ARBA00012856"/>
    </source>
</evidence>
<dbReference type="InterPro" id="IPR012259">
    <property type="entry name" value="DHFR"/>
</dbReference>
<comment type="pathway">
    <text evidence="1 7">Cofactor biosynthesis; tetrahydrofolate biosynthesis; 5,6,7,8-tetrahydrofolate from 7,8-dihydrofolate: step 1/1.</text>
</comment>
<dbReference type="PANTHER" id="PTHR48069">
    <property type="entry name" value="DIHYDROFOLATE REDUCTASE"/>
    <property type="match status" value="1"/>
</dbReference>
<dbReference type="InterPro" id="IPR001796">
    <property type="entry name" value="DHFR_dom"/>
</dbReference>
<dbReference type="Pfam" id="PF00186">
    <property type="entry name" value="DHFR_1"/>
    <property type="match status" value="1"/>
</dbReference>
<proteinExistence type="inferred from homology"/>
<dbReference type="CDD" id="cd00209">
    <property type="entry name" value="DHFR"/>
    <property type="match status" value="1"/>
</dbReference>
<dbReference type="EMBL" id="BMCJ01000003">
    <property type="protein sequence ID" value="GGC87767.1"/>
    <property type="molecule type" value="Genomic_DNA"/>
</dbReference>
<keyword evidence="5 7" id="KW-0521">NADP</keyword>
<accession>A0ABQ1NZJ9</accession>
<evidence type="ECO:0000256" key="5">
    <source>
        <dbReference type="ARBA" id="ARBA00022857"/>
    </source>
</evidence>
<dbReference type="Gene3D" id="3.40.430.10">
    <property type="entry name" value="Dihydrofolate Reductase, subunit A"/>
    <property type="match status" value="1"/>
</dbReference>
<evidence type="ECO:0000256" key="2">
    <source>
        <dbReference type="ARBA" id="ARBA00009539"/>
    </source>
</evidence>
<dbReference type="PANTHER" id="PTHR48069:SF3">
    <property type="entry name" value="DIHYDROFOLATE REDUCTASE"/>
    <property type="match status" value="1"/>
</dbReference>
<gene>
    <name evidence="9" type="primary">dfrA</name>
    <name evidence="9" type="ORF">GCM10007216_18140</name>
</gene>
<evidence type="ECO:0000259" key="8">
    <source>
        <dbReference type="PROSITE" id="PS51330"/>
    </source>
</evidence>
<feature type="domain" description="DHFR" evidence="8">
    <location>
        <begin position="1"/>
        <end position="161"/>
    </location>
</feature>
<keyword evidence="6 7" id="KW-0560">Oxidoreductase</keyword>
<dbReference type="InterPro" id="IPR024072">
    <property type="entry name" value="DHFR-like_dom_sf"/>
</dbReference>
<evidence type="ECO:0000256" key="7">
    <source>
        <dbReference type="PIRNR" id="PIRNR000194"/>
    </source>
</evidence>